<proteinExistence type="predicted"/>
<dbReference type="AlphaFoldDB" id="A0A6I6JRT7"/>
<organism evidence="7 8">
    <name type="scientific">Pseudodesulfovibrio cashew</name>
    <dbReference type="NCBI Taxonomy" id="2678688"/>
    <lineage>
        <taxon>Bacteria</taxon>
        <taxon>Pseudomonadati</taxon>
        <taxon>Thermodesulfobacteriota</taxon>
        <taxon>Desulfovibrionia</taxon>
        <taxon>Desulfovibrionales</taxon>
        <taxon>Desulfovibrionaceae</taxon>
    </lineage>
</organism>
<protein>
    <submittedName>
        <fullName evidence="7">DUF1956 domain-containing protein</fullName>
    </submittedName>
</protein>
<accession>A0A6I6JRT7</accession>
<evidence type="ECO:0000313" key="8">
    <source>
        <dbReference type="Proteomes" id="UP000428328"/>
    </source>
</evidence>
<dbReference type="InterPro" id="IPR036271">
    <property type="entry name" value="Tet_transcr_reg_TetR-rel_C_sf"/>
</dbReference>
<dbReference type="PANTHER" id="PTHR30055">
    <property type="entry name" value="HTH-TYPE TRANSCRIPTIONAL REGULATOR RUTR"/>
    <property type="match status" value="1"/>
</dbReference>
<dbReference type="InterPro" id="IPR023772">
    <property type="entry name" value="DNA-bd_HTH_TetR-type_CS"/>
</dbReference>
<keyword evidence="3" id="KW-0804">Transcription</keyword>
<dbReference type="Pfam" id="PF00440">
    <property type="entry name" value="TetR_N"/>
    <property type="match status" value="1"/>
</dbReference>
<evidence type="ECO:0000259" key="6">
    <source>
        <dbReference type="PROSITE" id="PS50977"/>
    </source>
</evidence>
<gene>
    <name evidence="7" type="ORF">GM415_09360</name>
</gene>
<dbReference type="InterPro" id="IPR009057">
    <property type="entry name" value="Homeodomain-like_sf"/>
</dbReference>
<dbReference type="GO" id="GO:0003700">
    <property type="term" value="F:DNA-binding transcription factor activity"/>
    <property type="evidence" value="ECO:0007669"/>
    <property type="project" value="TreeGrafter"/>
</dbReference>
<dbReference type="SUPFAM" id="SSF46689">
    <property type="entry name" value="Homeodomain-like"/>
    <property type="match status" value="1"/>
</dbReference>
<keyword evidence="1" id="KW-0805">Transcription regulation</keyword>
<evidence type="ECO:0000256" key="3">
    <source>
        <dbReference type="ARBA" id="ARBA00023163"/>
    </source>
</evidence>
<dbReference type="Pfam" id="PF09209">
    <property type="entry name" value="CecR_C"/>
    <property type="match status" value="1"/>
</dbReference>
<evidence type="ECO:0000256" key="5">
    <source>
        <dbReference type="SAM" id="MobiDB-lite"/>
    </source>
</evidence>
<evidence type="ECO:0000256" key="1">
    <source>
        <dbReference type="ARBA" id="ARBA00023015"/>
    </source>
</evidence>
<dbReference type="KEGG" id="psel:GM415_09360"/>
<evidence type="ECO:0000313" key="7">
    <source>
        <dbReference type="EMBL" id="QGY40324.1"/>
    </source>
</evidence>
<dbReference type="SUPFAM" id="SSF48498">
    <property type="entry name" value="Tetracyclin repressor-like, C-terminal domain"/>
    <property type="match status" value="1"/>
</dbReference>
<name>A0A6I6JRT7_9BACT</name>
<feature type="DNA-binding region" description="H-T-H motif" evidence="4">
    <location>
        <begin position="44"/>
        <end position="63"/>
    </location>
</feature>
<dbReference type="Proteomes" id="UP000428328">
    <property type="component" value="Chromosome"/>
</dbReference>
<dbReference type="PROSITE" id="PS01081">
    <property type="entry name" value="HTH_TETR_1"/>
    <property type="match status" value="1"/>
</dbReference>
<evidence type="ECO:0000256" key="2">
    <source>
        <dbReference type="ARBA" id="ARBA00023125"/>
    </source>
</evidence>
<dbReference type="EMBL" id="CP046400">
    <property type="protein sequence ID" value="QGY40324.1"/>
    <property type="molecule type" value="Genomic_DNA"/>
</dbReference>
<feature type="domain" description="HTH tetR-type" evidence="6">
    <location>
        <begin position="21"/>
        <end position="81"/>
    </location>
</feature>
<dbReference type="PANTHER" id="PTHR30055:SF234">
    <property type="entry name" value="HTH-TYPE TRANSCRIPTIONAL REGULATOR BETI"/>
    <property type="match status" value="1"/>
</dbReference>
<dbReference type="InterPro" id="IPR001647">
    <property type="entry name" value="HTH_TetR"/>
</dbReference>
<keyword evidence="2 4" id="KW-0238">DNA-binding</keyword>
<dbReference type="GO" id="GO:0000976">
    <property type="term" value="F:transcription cis-regulatory region binding"/>
    <property type="evidence" value="ECO:0007669"/>
    <property type="project" value="TreeGrafter"/>
</dbReference>
<dbReference type="Gene3D" id="1.10.357.10">
    <property type="entry name" value="Tetracycline Repressor, domain 2"/>
    <property type="match status" value="1"/>
</dbReference>
<sequence>MLMRGVMSNKAKPLSKKAQGEETRATLIQTGSRLFAINGYHGVSMRTLAAEAGVNLATVSYHFGGKAGLYEAILRQLIAVRDEFFPSDDAVRERAAKCPDSVQAKQGLVRWFVNALVHGILGGGEHFWSLYLITRELAQPSELYPMLEKHFFDPSFNALHALVSTVLPEEADHEERVICVHGLIGMILKFLEGQTIILQRLGWNNYQGRGVEKVAQVLSKRAQGFLGLPMEAI</sequence>
<dbReference type="InterPro" id="IPR015292">
    <property type="entry name" value="Tscrpt_reg_YbiH_C"/>
</dbReference>
<dbReference type="InterPro" id="IPR050109">
    <property type="entry name" value="HTH-type_TetR-like_transc_reg"/>
</dbReference>
<reference evidence="7 8" key="1">
    <citation type="submission" date="2019-11" db="EMBL/GenBank/DDBJ databases">
        <authorList>
            <person name="Zheng R.K."/>
            <person name="Sun C.M."/>
        </authorList>
    </citation>
    <scope>NUCLEOTIDE SEQUENCE [LARGE SCALE GENOMIC DNA]</scope>
    <source>
        <strain evidence="7 8">SRB007</strain>
    </source>
</reference>
<dbReference type="PRINTS" id="PR00455">
    <property type="entry name" value="HTHTETR"/>
</dbReference>
<feature type="region of interest" description="Disordered" evidence="5">
    <location>
        <begin position="1"/>
        <end position="20"/>
    </location>
</feature>
<evidence type="ECO:0000256" key="4">
    <source>
        <dbReference type="PROSITE-ProRule" id="PRU00335"/>
    </source>
</evidence>
<dbReference type="Gene3D" id="1.10.10.60">
    <property type="entry name" value="Homeodomain-like"/>
    <property type="match status" value="1"/>
</dbReference>
<keyword evidence="8" id="KW-1185">Reference proteome</keyword>
<dbReference type="PROSITE" id="PS50977">
    <property type="entry name" value="HTH_TETR_2"/>
    <property type="match status" value="1"/>
</dbReference>